<evidence type="ECO:0000256" key="1">
    <source>
        <dbReference type="SAM" id="Phobius"/>
    </source>
</evidence>
<accession>A0ABV1BBT4</accession>
<evidence type="ECO:0000313" key="2">
    <source>
        <dbReference type="EMBL" id="MEQ2370095.1"/>
    </source>
</evidence>
<organism evidence="2 3">
    <name type="scientific">Blautia aquisgranensis</name>
    <dbReference type="NCBI Taxonomy" id="3133153"/>
    <lineage>
        <taxon>Bacteria</taxon>
        <taxon>Bacillati</taxon>
        <taxon>Bacillota</taxon>
        <taxon>Clostridia</taxon>
        <taxon>Lachnospirales</taxon>
        <taxon>Lachnospiraceae</taxon>
        <taxon>Blautia</taxon>
    </lineage>
</organism>
<proteinExistence type="predicted"/>
<name>A0ABV1BBT4_9FIRM</name>
<keyword evidence="1" id="KW-0472">Membrane</keyword>
<reference evidence="2 3" key="1">
    <citation type="submission" date="2024-03" db="EMBL/GenBank/DDBJ databases">
        <title>Human intestinal bacterial collection.</title>
        <authorList>
            <person name="Pauvert C."/>
            <person name="Hitch T.C.A."/>
            <person name="Clavel T."/>
        </authorList>
    </citation>
    <scope>NUCLEOTIDE SEQUENCE [LARGE SCALE GENOMIC DNA]</scope>
    <source>
        <strain evidence="2 3">CLA-JM-H16</strain>
    </source>
</reference>
<keyword evidence="1" id="KW-1133">Transmembrane helix</keyword>
<evidence type="ECO:0008006" key="4">
    <source>
        <dbReference type="Google" id="ProtNLM"/>
    </source>
</evidence>
<protein>
    <recommendedName>
        <fullName evidence="4">Flp pilus-assembly TadG-like N-terminal domain-containing protein</fullName>
    </recommendedName>
</protein>
<keyword evidence="1" id="KW-0812">Transmembrane</keyword>
<dbReference type="EMBL" id="JBBMEJ010000003">
    <property type="protein sequence ID" value="MEQ2370095.1"/>
    <property type="molecule type" value="Genomic_DNA"/>
</dbReference>
<keyword evidence="3" id="KW-1185">Reference proteome</keyword>
<comment type="caution">
    <text evidence="2">The sequence shown here is derived from an EMBL/GenBank/DDBJ whole genome shotgun (WGS) entry which is preliminary data.</text>
</comment>
<evidence type="ECO:0000313" key="3">
    <source>
        <dbReference type="Proteomes" id="UP001473063"/>
    </source>
</evidence>
<feature type="transmembrane region" description="Helical" evidence="1">
    <location>
        <begin position="7"/>
        <end position="31"/>
    </location>
</feature>
<dbReference type="RefSeq" id="WP_349056131.1">
    <property type="nucleotide sequence ID" value="NZ_JBBMEJ010000003.1"/>
</dbReference>
<dbReference type="Proteomes" id="UP001473063">
    <property type="component" value="Unassembled WGS sequence"/>
</dbReference>
<sequence>MKQKHSFFVTAGIPSLFLIFSVLVLAVLSLLTLGNSRSSLNTARRSLDQTEAYYTACREATETITTLKNLLAQNVRNTSDEDAYFSEAGQLAEKQDGLTWDSDQHTISFSQKISDTQQLSVILKVLYPDSQNSPVLEPLQWSTELTDTWKPDNSQNVFKGE</sequence>
<gene>
    <name evidence="2" type="ORF">WMO28_03900</name>
</gene>